<dbReference type="AlphaFoldDB" id="A0AAV5UY06"/>
<gene>
    <name evidence="1" type="ORF">PFISCL1PPCAC_2392</name>
</gene>
<protein>
    <submittedName>
        <fullName evidence="1">Uncharacterized protein</fullName>
    </submittedName>
</protein>
<comment type="caution">
    <text evidence="1">The sequence shown here is derived from an EMBL/GenBank/DDBJ whole genome shotgun (WGS) entry which is preliminary data.</text>
</comment>
<proteinExistence type="predicted"/>
<evidence type="ECO:0000313" key="1">
    <source>
        <dbReference type="EMBL" id="GMT11095.1"/>
    </source>
</evidence>
<accession>A0AAV5UY06</accession>
<keyword evidence="2" id="KW-1185">Reference proteome</keyword>
<dbReference type="EMBL" id="BTSY01000001">
    <property type="protein sequence ID" value="GMT11095.1"/>
    <property type="molecule type" value="Genomic_DNA"/>
</dbReference>
<dbReference type="Proteomes" id="UP001432322">
    <property type="component" value="Unassembled WGS sequence"/>
</dbReference>
<sequence length="111" mass="13166">MLNRNLGILNRFLLFIDGFDEWSFESQCSIRREETLEFCERRSLGYSNYSREVEVARVVLMFSLNTKGVLLCSCVHLHFVRFELGHIEFQLELLCSILSDDEGRKLREIER</sequence>
<organism evidence="1 2">
    <name type="scientific">Pristionchus fissidentatus</name>
    <dbReference type="NCBI Taxonomy" id="1538716"/>
    <lineage>
        <taxon>Eukaryota</taxon>
        <taxon>Metazoa</taxon>
        <taxon>Ecdysozoa</taxon>
        <taxon>Nematoda</taxon>
        <taxon>Chromadorea</taxon>
        <taxon>Rhabditida</taxon>
        <taxon>Rhabditina</taxon>
        <taxon>Diplogasteromorpha</taxon>
        <taxon>Diplogasteroidea</taxon>
        <taxon>Neodiplogasteridae</taxon>
        <taxon>Pristionchus</taxon>
    </lineage>
</organism>
<name>A0AAV5UY06_9BILA</name>
<reference evidence="1" key="1">
    <citation type="submission" date="2023-10" db="EMBL/GenBank/DDBJ databases">
        <title>Genome assembly of Pristionchus species.</title>
        <authorList>
            <person name="Yoshida K."/>
            <person name="Sommer R.J."/>
        </authorList>
    </citation>
    <scope>NUCLEOTIDE SEQUENCE</scope>
    <source>
        <strain evidence="1">RS5133</strain>
    </source>
</reference>
<evidence type="ECO:0000313" key="2">
    <source>
        <dbReference type="Proteomes" id="UP001432322"/>
    </source>
</evidence>